<gene>
    <name evidence="1" type="ORF">DSM104635_01174</name>
</gene>
<dbReference type="RefSeq" id="WP_158765304.1">
    <property type="nucleotide sequence ID" value="NZ_CP047045.1"/>
</dbReference>
<dbReference type="EMBL" id="CP047045">
    <property type="protein sequence ID" value="QGZ94356.1"/>
    <property type="molecule type" value="Genomic_DNA"/>
</dbReference>
<dbReference type="GO" id="GO:0016740">
    <property type="term" value="F:transferase activity"/>
    <property type="evidence" value="ECO:0007669"/>
    <property type="project" value="UniProtKB-KW"/>
</dbReference>
<dbReference type="Pfam" id="PF13641">
    <property type="entry name" value="Glyco_tranf_2_3"/>
    <property type="match status" value="1"/>
</dbReference>
<organism evidence="1 2">
    <name type="scientific">Terricaulis silvestris</name>
    <dbReference type="NCBI Taxonomy" id="2686094"/>
    <lineage>
        <taxon>Bacteria</taxon>
        <taxon>Pseudomonadati</taxon>
        <taxon>Pseudomonadota</taxon>
        <taxon>Alphaproteobacteria</taxon>
        <taxon>Caulobacterales</taxon>
        <taxon>Caulobacteraceae</taxon>
        <taxon>Terricaulis</taxon>
    </lineage>
</organism>
<dbReference type="Proteomes" id="UP000431269">
    <property type="component" value="Chromosome"/>
</dbReference>
<evidence type="ECO:0000313" key="1">
    <source>
        <dbReference type="EMBL" id="QGZ94356.1"/>
    </source>
</evidence>
<proteinExistence type="predicted"/>
<dbReference type="InterPro" id="IPR029044">
    <property type="entry name" value="Nucleotide-diphossugar_trans"/>
</dbReference>
<accession>A0A6I6MM87</accession>
<reference evidence="2" key="1">
    <citation type="submission" date="2019-12" db="EMBL/GenBank/DDBJ databases">
        <title>Complete genome of Terracaulis silvestris 0127_4.</title>
        <authorList>
            <person name="Vieira S."/>
            <person name="Riedel T."/>
            <person name="Sproer C."/>
            <person name="Pascual J."/>
            <person name="Boedeker C."/>
            <person name="Overmann J."/>
        </authorList>
    </citation>
    <scope>NUCLEOTIDE SEQUENCE [LARGE SCALE GENOMIC DNA]</scope>
    <source>
        <strain evidence="2">0127_4</strain>
    </source>
</reference>
<name>A0A6I6MM87_9CAUL</name>
<dbReference type="KEGG" id="tsv:DSM104635_01174"/>
<sequence length="300" mass="31333">MDKFPSRERATAQALAPRVSAVVVVRDARAGAQAPLDLCLRSALAEPWIDDLVVVDHGNAPGVSAMLRALQADRRDVRVVTVEAQESSAAAANAGAENALGRWLLFLDPDVVLQRGAVARMAAAGGGARTPWIVGGRLTDIEGRERRAARGGALNTWSAIAVAMDWAKKPQARRSSVSGDAPEPASVAAVSGAFMLIPCGDFQALGGFDEGFATDGADLDLCRRATDAGGSVLFQPDASGVKFSRRPRGGRKQAQGLARFAVKSAKTPFQRAFAAIAAPTLAVLLGGRDFIAGRQPAARR</sequence>
<keyword evidence="1" id="KW-0808">Transferase</keyword>
<keyword evidence="2" id="KW-1185">Reference proteome</keyword>
<dbReference type="SUPFAM" id="SSF53448">
    <property type="entry name" value="Nucleotide-diphospho-sugar transferases"/>
    <property type="match status" value="1"/>
</dbReference>
<dbReference type="Gene3D" id="3.90.550.10">
    <property type="entry name" value="Spore Coat Polysaccharide Biosynthesis Protein SpsA, Chain A"/>
    <property type="match status" value="1"/>
</dbReference>
<dbReference type="PANTHER" id="PTHR43179:SF7">
    <property type="entry name" value="RHAMNOSYLTRANSFERASE WBBL"/>
    <property type="match status" value="1"/>
</dbReference>
<dbReference type="PANTHER" id="PTHR43179">
    <property type="entry name" value="RHAMNOSYLTRANSFERASE WBBL"/>
    <property type="match status" value="1"/>
</dbReference>
<dbReference type="AlphaFoldDB" id="A0A6I6MM87"/>
<evidence type="ECO:0000313" key="2">
    <source>
        <dbReference type="Proteomes" id="UP000431269"/>
    </source>
</evidence>
<protein>
    <submittedName>
        <fullName evidence="1">Mycofactocin system glycosyltransferase</fullName>
    </submittedName>
</protein>